<protein>
    <submittedName>
        <fullName evidence="1">DUF1444 family protein</fullName>
    </submittedName>
</protein>
<dbReference type="InterPro" id="IPR010838">
    <property type="entry name" value="DUF1444"/>
</dbReference>
<organism evidence="1 2">
    <name type="scientific">Mesorhizobium caraganae</name>
    <dbReference type="NCBI Taxonomy" id="483206"/>
    <lineage>
        <taxon>Bacteria</taxon>
        <taxon>Pseudomonadati</taxon>
        <taxon>Pseudomonadota</taxon>
        <taxon>Alphaproteobacteria</taxon>
        <taxon>Hyphomicrobiales</taxon>
        <taxon>Phyllobacteriaceae</taxon>
        <taxon>Mesorhizobium</taxon>
    </lineage>
</organism>
<gene>
    <name evidence="1" type="ORF">NKI36_17940</name>
</gene>
<name>A0ABV1Z212_9HYPH</name>
<accession>A0ABV1Z212</accession>
<dbReference type="RefSeq" id="WP_352559330.1">
    <property type="nucleotide sequence ID" value="NZ_JAMYQB010000014.1"/>
</dbReference>
<sequence>MVTGNIPRRGLFAMALFASLAGFLRLAKAKKRRFSNMTEFRELVVAALKRQPGVESAVVDPSDSAKINTKIGDTDVTSDVTNIFGYLNAYPDEDAEAAIDRFVRALTDAHLAKASEDNLVAVLRTLQYVDQLKSPGMELLYEPLVGELAILYMADLPDSLSPVAPKDFPDRTLSDLRGIALNNVKKWLPKIVSDGQLGIVYLYYVDGNTMLSTSLVLLDEFWLSIKSEFPGDVLFALPRRDQLFVFDASNPQAQSAARQMIDVTFKDGFNLLSDKIFERRNGKLLAQV</sequence>
<evidence type="ECO:0000313" key="1">
    <source>
        <dbReference type="EMBL" id="MER9405911.1"/>
    </source>
</evidence>
<keyword evidence="2" id="KW-1185">Reference proteome</keyword>
<evidence type="ECO:0000313" key="2">
    <source>
        <dbReference type="Proteomes" id="UP001433071"/>
    </source>
</evidence>
<comment type="caution">
    <text evidence="1">The sequence shown here is derived from an EMBL/GenBank/DDBJ whole genome shotgun (WGS) entry which is preliminary data.</text>
</comment>
<reference evidence="1 2" key="1">
    <citation type="journal article" date="2024" name="Proc. Natl. Acad. Sci. U.S.A.">
        <title>The evolutionary genomics of adaptation to stress in wild rhizobium bacteria.</title>
        <authorList>
            <person name="Kehlet-Delgado H."/>
            <person name="Montoya A.P."/>
            <person name="Jensen K.T."/>
            <person name="Wendlandt C.E."/>
            <person name="Dexheimer C."/>
            <person name="Roberts M."/>
            <person name="Torres Martinez L."/>
            <person name="Friesen M.L."/>
            <person name="Griffitts J.S."/>
            <person name="Porter S.S."/>
        </authorList>
    </citation>
    <scope>NUCLEOTIDE SEQUENCE [LARGE SCALE GENOMIC DNA]</scope>
    <source>
        <strain evidence="1 2">M0641</strain>
    </source>
</reference>
<dbReference type="EMBL" id="JAMYQB010000014">
    <property type="protein sequence ID" value="MER9405911.1"/>
    <property type="molecule type" value="Genomic_DNA"/>
</dbReference>
<dbReference type="Pfam" id="PF07285">
    <property type="entry name" value="DUF1444"/>
    <property type="match status" value="1"/>
</dbReference>
<proteinExistence type="predicted"/>
<dbReference type="Proteomes" id="UP001433071">
    <property type="component" value="Unassembled WGS sequence"/>
</dbReference>